<dbReference type="AlphaFoldDB" id="M1C014"/>
<accession>M1C014</accession>
<dbReference type="GO" id="GO:0003824">
    <property type="term" value="F:catalytic activity"/>
    <property type="evidence" value="ECO:0007669"/>
    <property type="project" value="InterPro"/>
</dbReference>
<dbReference type="Gramene" id="PGSC0003DMT400056895">
    <property type="protein sequence ID" value="PGSC0003DMT400056895"/>
    <property type="gene ID" value="PGSC0003DMG400022125"/>
</dbReference>
<keyword evidence="3" id="KW-1185">Reference proteome</keyword>
<dbReference type="GO" id="GO:0030151">
    <property type="term" value="F:molybdenum ion binding"/>
    <property type="evidence" value="ECO:0007669"/>
    <property type="project" value="InterPro"/>
</dbReference>
<proteinExistence type="predicted"/>
<name>M1C014_SOLTU</name>
<evidence type="ECO:0000313" key="2">
    <source>
        <dbReference type="EnsemblPlants" id="PGSC0003DMT400056895"/>
    </source>
</evidence>
<evidence type="ECO:0000259" key="1">
    <source>
        <dbReference type="PROSITE" id="PS51340"/>
    </source>
</evidence>
<reference evidence="2" key="2">
    <citation type="submission" date="2015-06" db="UniProtKB">
        <authorList>
            <consortium name="EnsemblPlants"/>
        </authorList>
    </citation>
    <scope>IDENTIFICATION</scope>
    <source>
        <strain evidence="2">DM1-3 516 R44</strain>
    </source>
</reference>
<protein>
    <submittedName>
        <fullName evidence="2">Molybdenum cofactor sulfurase</fullName>
    </submittedName>
</protein>
<organism evidence="2 3">
    <name type="scientific">Solanum tuberosum</name>
    <name type="common">Potato</name>
    <dbReference type="NCBI Taxonomy" id="4113"/>
    <lineage>
        <taxon>Eukaryota</taxon>
        <taxon>Viridiplantae</taxon>
        <taxon>Streptophyta</taxon>
        <taxon>Embryophyta</taxon>
        <taxon>Tracheophyta</taxon>
        <taxon>Spermatophyta</taxon>
        <taxon>Magnoliopsida</taxon>
        <taxon>eudicotyledons</taxon>
        <taxon>Gunneridae</taxon>
        <taxon>Pentapetalae</taxon>
        <taxon>asterids</taxon>
        <taxon>lamiids</taxon>
        <taxon>Solanales</taxon>
        <taxon>Solanaceae</taxon>
        <taxon>Solanoideae</taxon>
        <taxon>Solaneae</taxon>
        <taxon>Solanum</taxon>
    </lineage>
</organism>
<reference evidence="3" key="1">
    <citation type="journal article" date="2011" name="Nature">
        <title>Genome sequence and analysis of the tuber crop potato.</title>
        <authorList>
            <consortium name="The Potato Genome Sequencing Consortium"/>
        </authorList>
    </citation>
    <scope>NUCLEOTIDE SEQUENCE [LARGE SCALE GENOMIC DNA]</scope>
    <source>
        <strain evidence="3">cv. DM1-3 516 R44</strain>
    </source>
</reference>
<sequence>MQSLGGCNRCQMININPEAGEVQRFSEPLATLAGYRRAKVRNHLKMKKTQNKCSLFT</sequence>
<dbReference type="InterPro" id="IPR005302">
    <property type="entry name" value="MoCF_Sase_C"/>
</dbReference>
<dbReference type="Proteomes" id="UP000011115">
    <property type="component" value="Unassembled WGS sequence"/>
</dbReference>
<dbReference type="HOGENOM" id="CLU_3000242_0_0_1"/>
<dbReference type="GO" id="GO:0030170">
    <property type="term" value="F:pyridoxal phosphate binding"/>
    <property type="evidence" value="ECO:0007669"/>
    <property type="project" value="InterPro"/>
</dbReference>
<dbReference type="EnsemblPlants" id="PGSC0003DMT400056895">
    <property type="protein sequence ID" value="PGSC0003DMT400056895"/>
    <property type="gene ID" value="PGSC0003DMG400022125"/>
</dbReference>
<feature type="domain" description="MOSC" evidence="1">
    <location>
        <begin position="1"/>
        <end position="57"/>
    </location>
</feature>
<dbReference type="PROSITE" id="PS51340">
    <property type="entry name" value="MOSC"/>
    <property type="match status" value="1"/>
</dbReference>
<dbReference type="ExpressionAtlas" id="M1C014">
    <property type="expression patterns" value="baseline"/>
</dbReference>
<evidence type="ECO:0000313" key="3">
    <source>
        <dbReference type="Proteomes" id="UP000011115"/>
    </source>
</evidence>